<dbReference type="Gene3D" id="3.90.550.10">
    <property type="entry name" value="Spore Coat Polysaccharide Biosynthesis Protein SpsA, Chain A"/>
    <property type="match status" value="1"/>
</dbReference>
<proteinExistence type="predicted"/>
<sequence>MAHHHLHVAFHHDLTDKKDRILYRLLEIFPGALSWGTLILLALVSWQKPVWAAFFIIVFDLYWLIKSAYLSVHLRVNWKKMRKNLATDWEERLKNLQYGHIRHMVILPFYKENFEVISDCLESLLAAKYQKDRMIIVLASEERAGETSEEIAEKIQKKYRGEFFYFLTTKHPKDLPDEIPGKGSNIAFAAEEARIKILDANNIDYGDVLVSAFDIDTVVYPQYFLCLTWNFLTAEKPYRSSYQPVPVYNNNIWDAPAISRVVATSGTFWQMMQQERPERLATFSSHSIPFKTLHEVGYWQKNIVSEDSRIFWNCLMYYDGDYQTIPLGYPVSMDAPLAPTFFQTAKNIYKQQRRWCWGTAENASYLLFGFLKNKRISLAKRIRMSLVQIEGTWSLATNPLIIFMLGWLPLILGGTEFNETLLSYNLPRMTRDLMTIAMLGLIFSAVISTSLLPPRPSKNNFSKYFSMIIQWILIPLTIPIFGAIPGLDAQTRLMLGKYMGFWVTPKHKKQGIHSK</sequence>
<feature type="transmembrane region" description="Helical" evidence="1">
    <location>
        <begin position="50"/>
        <end position="72"/>
    </location>
</feature>
<feature type="domain" description="Glycosyltransferase 2-like" evidence="2">
    <location>
        <begin position="214"/>
        <end position="410"/>
    </location>
</feature>
<evidence type="ECO:0000313" key="3">
    <source>
        <dbReference type="EMBL" id="OHA14966.1"/>
    </source>
</evidence>
<dbReference type="EMBL" id="MHRA01000033">
    <property type="protein sequence ID" value="OHA14966.1"/>
    <property type="molecule type" value="Genomic_DNA"/>
</dbReference>
<dbReference type="PANTHER" id="PTHR36851:SF1">
    <property type="entry name" value="GLYCO_TRANS_2-LIKE DOMAIN-CONTAINING PROTEIN"/>
    <property type="match status" value="1"/>
</dbReference>
<gene>
    <name evidence="3" type="ORF">A3A10_02815</name>
</gene>
<evidence type="ECO:0000259" key="2">
    <source>
        <dbReference type="Pfam" id="PF13632"/>
    </source>
</evidence>
<reference evidence="3 4" key="1">
    <citation type="journal article" date="2016" name="Nat. Commun.">
        <title>Thousands of microbial genomes shed light on interconnected biogeochemical processes in an aquifer system.</title>
        <authorList>
            <person name="Anantharaman K."/>
            <person name="Brown C.T."/>
            <person name="Hug L.A."/>
            <person name="Sharon I."/>
            <person name="Castelle C.J."/>
            <person name="Probst A.J."/>
            <person name="Thomas B.C."/>
            <person name="Singh A."/>
            <person name="Wilkins M.J."/>
            <person name="Karaoz U."/>
            <person name="Brodie E.L."/>
            <person name="Williams K.H."/>
            <person name="Hubbard S.S."/>
            <person name="Banfield J.F."/>
        </authorList>
    </citation>
    <scope>NUCLEOTIDE SEQUENCE [LARGE SCALE GENOMIC DNA]</scope>
</reference>
<keyword evidence="1" id="KW-0812">Transmembrane</keyword>
<dbReference type="Pfam" id="PF13632">
    <property type="entry name" value="Glyco_trans_2_3"/>
    <property type="match status" value="1"/>
</dbReference>
<evidence type="ECO:0000256" key="1">
    <source>
        <dbReference type="SAM" id="Phobius"/>
    </source>
</evidence>
<dbReference type="AlphaFoldDB" id="A0A1G2LTL3"/>
<organism evidence="3 4">
    <name type="scientific">Candidatus Tagabacteria bacterium RIFCSPLOWO2_01_FULL_42_9</name>
    <dbReference type="NCBI Taxonomy" id="1802296"/>
    <lineage>
        <taxon>Bacteria</taxon>
        <taxon>Candidatus Tagaibacteriota</taxon>
    </lineage>
</organism>
<evidence type="ECO:0000313" key="4">
    <source>
        <dbReference type="Proteomes" id="UP000178116"/>
    </source>
</evidence>
<dbReference type="InterPro" id="IPR029044">
    <property type="entry name" value="Nucleotide-diphossugar_trans"/>
</dbReference>
<keyword evidence="1" id="KW-0472">Membrane</keyword>
<dbReference type="PANTHER" id="PTHR36851">
    <property type="entry name" value="UNNAMED PRODUCT"/>
    <property type="match status" value="1"/>
</dbReference>
<name>A0A1G2LTL3_9BACT</name>
<accession>A0A1G2LTL3</accession>
<feature type="transmembrane region" description="Helical" evidence="1">
    <location>
        <begin position="391"/>
        <end position="413"/>
    </location>
</feature>
<keyword evidence="1" id="KW-1133">Transmembrane helix</keyword>
<dbReference type="Proteomes" id="UP000178116">
    <property type="component" value="Unassembled WGS sequence"/>
</dbReference>
<dbReference type="InterPro" id="IPR001173">
    <property type="entry name" value="Glyco_trans_2-like"/>
</dbReference>
<feature type="transmembrane region" description="Helical" evidence="1">
    <location>
        <begin position="464"/>
        <end position="484"/>
    </location>
</feature>
<comment type="caution">
    <text evidence="3">The sequence shown here is derived from an EMBL/GenBank/DDBJ whole genome shotgun (WGS) entry which is preliminary data.</text>
</comment>
<feature type="transmembrane region" description="Helical" evidence="1">
    <location>
        <begin position="21"/>
        <end position="44"/>
    </location>
</feature>
<feature type="transmembrane region" description="Helical" evidence="1">
    <location>
        <begin position="433"/>
        <end position="452"/>
    </location>
</feature>
<dbReference type="SUPFAM" id="SSF53448">
    <property type="entry name" value="Nucleotide-diphospho-sugar transferases"/>
    <property type="match status" value="1"/>
</dbReference>
<protein>
    <recommendedName>
        <fullName evidence="2">Glycosyltransferase 2-like domain-containing protein</fullName>
    </recommendedName>
</protein>